<name>J3JGE6_9EURY</name>
<dbReference type="Proteomes" id="UP000007813">
    <property type="component" value="Unassembled WGS sequence"/>
</dbReference>
<evidence type="ECO:0000313" key="2">
    <source>
        <dbReference type="Proteomes" id="UP000007813"/>
    </source>
</evidence>
<proteinExistence type="predicted"/>
<dbReference type="EMBL" id="ALJD01000004">
    <property type="protein sequence ID" value="EJN60059.1"/>
    <property type="molecule type" value="Genomic_DNA"/>
</dbReference>
<protein>
    <submittedName>
        <fullName evidence="1">Uncharacterized protein</fullName>
    </submittedName>
</protein>
<reference evidence="1 2" key="1">
    <citation type="journal article" date="2012" name="J. Bacteriol.">
        <title>Draft Genome Sequence of the Extremely Halophilic Archaeon Halogranum salarium B-1T.</title>
        <authorList>
            <person name="Kim K.K."/>
            <person name="Lee K.C."/>
            <person name="Lee J.S."/>
        </authorList>
    </citation>
    <scope>NUCLEOTIDE SEQUENCE [LARGE SCALE GENOMIC DNA]</scope>
    <source>
        <strain evidence="1 2">B-1</strain>
    </source>
</reference>
<accession>J3JGE6</accession>
<gene>
    <name evidence="1" type="ORF">HSB1_22170</name>
</gene>
<sequence>MRSPGGDSNVVSETVSHESATVFRSHRYPSCMTSEPDVVRPVRELTTDGFGFFFGV</sequence>
<comment type="caution">
    <text evidence="1">The sequence shown here is derived from an EMBL/GenBank/DDBJ whole genome shotgun (WGS) entry which is preliminary data.</text>
</comment>
<organism evidence="1 2">
    <name type="scientific">Halogranum salarium B-1</name>
    <dbReference type="NCBI Taxonomy" id="1210908"/>
    <lineage>
        <taxon>Archaea</taxon>
        <taxon>Methanobacteriati</taxon>
        <taxon>Methanobacteriota</taxon>
        <taxon>Stenosarchaea group</taxon>
        <taxon>Halobacteria</taxon>
        <taxon>Halobacteriales</taxon>
        <taxon>Haloferacaceae</taxon>
    </lineage>
</organism>
<dbReference type="AlphaFoldDB" id="J3JGE6"/>
<evidence type="ECO:0000313" key="1">
    <source>
        <dbReference type="EMBL" id="EJN60059.1"/>
    </source>
</evidence>